<sequence>MDSKTSATTTATTSQINKEKTELETSQAKTSFQYVETIHDAKVRTGTKDTFPQKIADCFEKLYWIYYIHLPFYLMTSFDSFCLHVFFLMIFSLSLFGIIKYIFL</sequence>
<name>I2H8Z9_HENB6</name>
<dbReference type="KEGG" id="tbl:TBLA_0I01920"/>
<dbReference type="GO" id="GO:0090154">
    <property type="term" value="P:positive regulation of sphingolipid biosynthetic process"/>
    <property type="evidence" value="ECO:0007669"/>
    <property type="project" value="EnsemblFungi"/>
</dbReference>
<evidence type="ECO:0000313" key="4">
    <source>
        <dbReference type="Proteomes" id="UP000002866"/>
    </source>
</evidence>
<dbReference type="OMA" id="LYWIYYI"/>
<keyword evidence="4" id="KW-1185">Reference proteome</keyword>
<dbReference type="GeneID" id="14498028"/>
<proteinExistence type="predicted"/>
<dbReference type="eggNOG" id="ENOG502S91C">
    <property type="taxonomic scope" value="Eukaryota"/>
</dbReference>
<keyword evidence="2" id="KW-0812">Transmembrane</keyword>
<dbReference type="STRING" id="1071380.I2H8Z9"/>
<gene>
    <name evidence="3" type="primary">TBLA0I01920</name>
    <name evidence="3" type="ORF">TBLA_0I01920</name>
</gene>
<feature type="transmembrane region" description="Helical" evidence="2">
    <location>
        <begin position="81"/>
        <end position="103"/>
    </location>
</feature>
<dbReference type="OrthoDB" id="4065448at2759"/>
<keyword evidence="2" id="KW-1133">Transmembrane helix</keyword>
<dbReference type="EMBL" id="HE806324">
    <property type="protein sequence ID" value="CCH62851.1"/>
    <property type="molecule type" value="Genomic_DNA"/>
</dbReference>
<evidence type="ECO:0000313" key="3">
    <source>
        <dbReference type="EMBL" id="CCH62851.1"/>
    </source>
</evidence>
<reference evidence="3 4" key="1">
    <citation type="journal article" date="2011" name="Proc. Natl. Acad. Sci. U.S.A.">
        <title>Evolutionary erosion of yeast sex chromosomes by mating-type switching accidents.</title>
        <authorList>
            <person name="Gordon J.L."/>
            <person name="Armisen D."/>
            <person name="Proux-Wera E."/>
            <person name="Oheigeartaigh S.S."/>
            <person name="Byrne K.P."/>
            <person name="Wolfe K.H."/>
        </authorList>
    </citation>
    <scope>NUCLEOTIDE SEQUENCE [LARGE SCALE GENOMIC DNA]</scope>
    <source>
        <strain evidence="4">ATCC 34711 / CBS 6284 / DSM 70876 / NBRC 10599 / NRRL Y-10934 / UCD 77-7</strain>
    </source>
</reference>
<dbReference type="HOGENOM" id="CLU_176405_0_0_1"/>
<feature type="compositionally biased region" description="Low complexity" evidence="1">
    <location>
        <begin position="1"/>
        <end position="14"/>
    </location>
</feature>
<evidence type="ECO:0000256" key="1">
    <source>
        <dbReference type="SAM" id="MobiDB-lite"/>
    </source>
</evidence>
<dbReference type="GO" id="GO:0006666">
    <property type="term" value="P:3-keto-sphinganine metabolic process"/>
    <property type="evidence" value="ECO:0007669"/>
    <property type="project" value="EnsemblFungi"/>
</dbReference>
<feature type="region of interest" description="Disordered" evidence="1">
    <location>
        <begin position="1"/>
        <end position="26"/>
    </location>
</feature>
<accession>I2H8Z9</accession>
<keyword evidence="2" id="KW-0472">Membrane</keyword>
<dbReference type="GO" id="GO:0016020">
    <property type="term" value="C:membrane"/>
    <property type="evidence" value="ECO:0007669"/>
    <property type="project" value="GOC"/>
</dbReference>
<dbReference type="RefSeq" id="XP_004182370.1">
    <property type="nucleotide sequence ID" value="XM_004182322.1"/>
</dbReference>
<dbReference type="GO" id="GO:0017059">
    <property type="term" value="C:serine palmitoyltransferase complex"/>
    <property type="evidence" value="ECO:0007669"/>
    <property type="project" value="EnsemblFungi"/>
</dbReference>
<dbReference type="GO" id="GO:0008047">
    <property type="term" value="F:enzyme activator activity"/>
    <property type="evidence" value="ECO:0007669"/>
    <property type="project" value="EnsemblFungi"/>
</dbReference>
<organism evidence="3 4">
    <name type="scientific">Henningerozyma blattae (strain ATCC 34711 / CBS 6284 / DSM 70876 / NBRC 10599 / NRRL Y-10934 / UCD 77-7)</name>
    <name type="common">Yeast</name>
    <name type="synonym">Tetrapisispora blattae</name>
    <dbReference type="NCBI Taxonomy" id="1071380"/>
    <lineage>
        <taxon>Eukaryota</taxon>
        <taxon>Fungi</taxon>
        <taxon>Dikarya</taxon>
        <taxon>Ascomycota</taxon>
        <taxon>Saccharomycotina</taxon>
        <taxon>Saccharomycetes</taxon>
        <taxon>Saccharomycetales</taxon>
        <taxon>Saccharomycetaceae</taxon>
        <taxon>Henningerozyma</taxon>
    </lineage>
</organism>
<evidence type="ECO:0000256" key="2">
    <source>
        <dbReference type="SAM" id="Phobius"/>
    </source>
</evidence>
<dbReference type="AlphaFoldDB" id="I2H8Z9"/>
<protein>
    <submittedName>
        <fullName evidence="3">Uncharacterized protein</fullName>
    </submittedName>
</protein>
<dbReference type="Proteomes" id="UP000002866">
    <property type="component" value="Chromosome 9"/>
</dbReference>
<dbReference type="FunCoup" id="I2H8Z9">
    <property type="interactions" value="7"/>
</dbReference>
<dbReference type="InParanoid" id="I2H8Z9"/>